<proteinExistence type="predicted"/>
<dbReference type="Proteomes" id="UP000652013">
    <property type="component" value="Unassembled WGS sequence"/>
</dbReference>
<dbReference type="GO" id="GO:0046872">
    <property type="term" value="F:metal ion binding"/>
    <property type="evidence" value="ECO:0007669"/>
    <property type="project" value="InterPro"/>
</dbReference>
<dbReference type="NCBIfam" id="TIGR03083">
    <property type="entry name" value="maleylpyruvate isomerase family mycothiol-dependent enzyme"/>
    <property type="match status" value="1"/>
</dbReference>
<evidence type="ECO:0000259" key="1">
    <source>
        <dbReference type="Pfam" id="PF11716"/>
    </source>
</evidence>
<dbReference type="Gene3D" id="1.20.120.450">
    <property type="entry name" value="dinb family like domain"/>
    <property type="match status" value="1"/>
</dbReference>
<dbReference type="InterPro" id="IPR034660">
    <property type="entry name" value="DinB/YfiT-like"/>
</dbReference>
<evidence type="ECO:0000313" key="3">
    <source>
        <dbReference type="Proteomes" id="UP000652013"/>
    </source>
</evidence>
<reference evidence="2" key="1">
    <citation type="submission" date="2021-01" db="EMBL/GenBank/DDBJ databases">
        <title>Whole genome shotgun sequence of Spirilliplanes yamanashiensis NBRC 15828.</title>
        <authorList>
            <person name="Komaki H."/>
            <person name="Tamura T."/>
        </authorList>
    </citation>
    <scope>NUCLEOTIDE SEQUENCE</scope>
    <source>
        <strain evidence="2">NBRC 15828</strain>
    </source>
</reference>
<dbReference type="Pfam" id="PF11716">
    <property type="entry name" value="MDMPI_N"/>
    <property type="match status" value="1"/>
</dbReference>
<keyword evidence="3" id="KW-1185">Reference proteome</keyword>
<evidence type="ECO:0000313" key="2">
    <source>
        <dbReference type="EMBL" id="GIJ02592.1"/>
    </source>
</evidence>
<dbReference type="SUPFAM" id="SSF109854">
    <property type="entry name" value="DinB/YfiT-like putative metalloenzymes"/>
    <property type="match status" value="1"/>
</dbReference>
<gene>
    <name evidence="2" type="ORF">Sya03_19440</name>
</gene>
<protein>
    <recommendedName>
        <fullName evidence="1">Mycothiol-dependent maleylpyruvate isomerase metal-binding domain-containing protein</fullName>
    </recommendedName>
</protein>
<feature type="domain" description="Mycothiol-dependent maleylpyruvate isomerase metal-binding" evidence="1">
    <location>
        <begin position="13"/>
        <end position="99"/>
    </location>
</feature>
<dbReference type="InterPro" id="IPR017517">
    <property type="entry name" value="Maleyloyr_isom"/>
</dbReference>
<organism evidence="2 3">
    <name type="scientific">Spirilliplanes yamanashiensis</name>
    <dbReference type="NCBI Taxonomy" id="42233"/>
    <lineage>
        <taxon>Bacteria</taxon>
        <taxon>Bacillati</taxon>
        <taxon>Actinomycetota</taxon>
        <taxon>Actinomycetes</taxon>
        <taxon>Micromonosporales</taxon>
        <taxon>Micromonosporaceae</taxon>
        <taxon>Spirilliplanes</taxon>
    </lineage>
</organism>
<accession>A0A8J4DHZ8</accession>
<dbReference type="EMBL" id="BOOY01000012">
    <property type="protein sequence ID" value="GIJ02592.1"/>
    <property type="molecule type" value="Genomic_DNA"/>
</dbReference>
<name>A0A8J4DHZ8_9ACTN</name>
<dbReference type="InterPro" id="IPR024344">
    <property type="entry name" value="MDMPI_metal-binding"/>
</dbReference>
<comment type="caution">
    <text evidence="2">The sequence shown here is derived from an EMBL/GenBank/DDBJ whole genome shotgun (WGS) entry which is preliminary data.</text>
</comment>
<dbReference type="RefSeq" id="WP_203937895.1">
    <property type="nucleotide sequence ID" value="NZ_BAAAGJ010000012.1"/>
</dbReference>
<dbReference type="AlphaFoldDB" id="A0A8J4DHZ8"/>
<sequence>MRQDDGTARAAVTAERRDLADVLAGLTPEQWEAPTLCAGWRVREVVAHITMPFRMSPAGFVWEMARSGGRFNRMADRVARRDGTAMTPGQLTAALRDNAGHPWSPPGGGAHGALSHDVIHGLDVTVGLGLDRRPPPDRVALVLAGMRPRNLAYFGTDLTGVRLHATDVDWSFGEGTPVHGLAQDLLLAVCGRRLPAGRLTGAAASRFA</sequence>